<dbReference type="STRING" id="400727.A0A2T7NQ79"/>
<dbReference type="PANTHER" id="PTHR24173">
    <property type="entry name" value="ANKYRIN REPEAT CONTAINING"/>
    <property type="match status" value="1"/>
</dbReference>
<feature type="compositionally biased region" description="Low complexity" evidence="4">
    <location>
        <begin position="735"/>
        <end position="749"/>
    </location>
</feature>
<dbReference type="SUPFAM" id="SSF48403">
    <property type="entry name" value="Ankyrin repeat"/>
    <property type="match status" value="1"/>
</dbReference>
<dbReference type="OrthoDB" id="5406014at2759"/>
<feature type="compositionally biased region" description="Low complexity" evidence="4">
    <location>
        <begin position="351"/>
        <end position="363"/>
    </location>
</feature>
<evidence type="ECO:0000256" key="3">
    <source>
        <dbReference type="PROSITE-ProRule" id="PRU00023"/>
    </source>
</evidence>
<comment type="caution">
    <text evidence="5">The sequence shown here is derived from an EMBL/GenBank/DDBJ whole genome shotgun (WGS) entry which is preliminary data.</text>
</comment>
<keyword evidence="2 3" id="KW-0040">ANK repeat</keyword>
<feature type="region of interest" description="Disordered" evidence="4">
    <location>
        <begin position="637"/>
        <end position="808"/>
    </location>
</feature>
<keyword evidence="1" id="KW-0677">Repeat</keyword>
<feature type="region of interest" description="Disordered" evidence="4">
    <location>
        <begin position="402"/>
        <end position="463"/>
    </location>
</feature>
<feature type="region of interest" description="Disordered" evidence="4">
    <location>
        <begin position="53"/>
        <end position="72"/>
    </location>
</feature>
<feature type="compositionally biased region" description="Basic and acidic residues" evidence="4">
    <location>
        <begin position="116"/>
        <end position="128"/>
    </location>
</feature>
<evidence type="ECO:0000256" key="2">
    <source>
        <dbReference type="ARBA" id="ARBA00023043"/>
    </source>
</evidence>
<dbReference type="PANTHER" id="PTHR24173:SF76">
    <property type="match status" value="1"/>
</dbReference>
<dbReference type="InterPro" id="IPR002110">
    <property type="entry name" value="Ankyrin_rpt"/>
</dbReference>
<name>A0A2T7NQ79_POMCA</name>
<evidence type="ECO:0000313" key="6">
    <source>
        <dbReference type="Proteomes" id="UP000245119"/>
    </source>
</evidence>
<evidence type="ECO:0000256" key="4">
    <source>
        <dbReference type="SAM" id="MobiDB-lite"/>
    </source>
</evidence>
<feature type="compositionally biased region" description="Basic residues" evidence="4">
    <location>
        <begin position="424"/>
        <end position="434"/>
    </location>
</feature>
<organism evidence="5 6">
    <name type="scientific">Pomacea canaliculata</name>
    <name type="common">Golden apple snail</name>
    <dbReference type="NCBI Taxonomy" id="400727"/>
    <lineage>
        <taxon>Eukaryota</taxon>
        <taxon>Metazoa</taxon>
        <taxon>Spiralia</taxon>
        <taxon>Lophotrochozoa</taxon>
        <taxon>Mollusca</taxon>
        <taxon>Gastropoda</taxon>
        <taxon>Caenogastropoda</taxon>
        <taxon>Architaenioglossa</taxon>
        <taxon>Ampullarioidea</taxon>
        <taxon>Ampullariidae</taxon>
        <taxon>Pomacea</taxon>
    </lineage>
</organism>
<reference evidence="5 6" key="1">
    <citation type="submission" date="2018-04" db="EMBL/GenBank/DDBJ databases">
        <title>The genome of golden apple snail Pomacea canaliculata provides insight into stress tolerance and invasive adaptation.</title>
        <authorList>
            <person name="Liu C."/>
            <person name="Liu B."/>
            <person name="Ren Y."/>
            <person name="Zhang Y."/>
            <person name="Wang H."/>
            <person name="Li S."/>
            <person name="Jiang F."/>
            <person name="Yin L."/>
            <person name="Zhang G."/>
            <person name="Qian W."/>
            <person name="Fan W."/>
        </authorList>
    </citation>
    <scope>NUCLEOTIDE SEQUENCE [LARGE SCALE GENOMIC DNA]</scope>
    <source>
        <strain evidence="5">SZHN2017</strain>
        <tissue evidence="5">Muscle</tissue>
    </source>
</reference>
<feature type="compositionally biased region" description="Gly residues" evidence="4">
    <location>
        <begin position="750"/>
        <end position="773"/>
    </location>
</feature>
<proteinExistence type="predicted"/>
<dbReference type="EMBL" id="PZQS01000010">
    <property type="protein sequence ID" value="PVD23306.1"/>
    <property type="molecule type" value="Genomic_DNA"/>
</dbReference>
<feature type="repeat" description="ANK" evidence="3">
    <location>
        <begin position="210"/>
        <end position="246"/>
    </location>
</feature>
<dbReference type="PROSITE" id="PS50088">
    <property type="entry name" value="ANK_REPEAT"/>
    <property type="match status" value="2"/>
</dbReference>
<feature type="region of interest" description="Disordered" evidence="4">
    <location>
        <begin position="95"/>
        <end position="142"/>
    </location>
</feature>
<feature type="compositionally biased region" description="Polar residues" evidence="4">
    <location>
        <begin position="448"/>
        <end position="458"/>
    </location>
</feature>
<sequence>MPRRTSCPPVKDLLVHHRKLALTTVLRLVSYSLLHCVIGEALRERVRFYPPADQQGGNDHVTPTFPQHRVSKSEVTDATEIRCCACARTSGVIVPTLSTPTQPQAGDLFRTTGQEDQQRHESHDDRASPRASRSLLPENTASSCRLMSMRGGGVAREMATTCTTSPRGTLGRSANHTGDGAWAKFAQVWVVEEVRMLVELGADMEVKDASGRTPLMLTAYVQPEDWGVGVARLLIESGVNMAARDRHGMNVLHHACVYERLELAKVLLSALDFDMTQSDKSGNTALHYAAIAGNVRLVQLLLDYLARYRLPAEKINKQGRSPLDEAILSGSAQCATLLSDVVSRSQAIRGDASSQQTTADASSRGTSGIQHASVSVIDEGVGWGGCTEDNWVEGSVFSYKSDYSPDQSEREYPQFQNENASPTKARRSGVRRPHTATTKGCLPGGSDVGSSRSPGTTNRLQRSSSLLSLRGNVVETTRVSFHGVKDGSTLDARGSSSIISTKTPIPSARSLRTLQRERTVISRGKVSPPNEKNPDLVIHVVPESDFRNAPEYVLKLTRMPSDPLASDRESLPSLVHKHQLLLPYQEQASKKVCILFVVKQLGPGTWREEMQVLYRHYEIQCSPNWRNAARQVLDSAFNQDDGDDIGSKERKLRRPSPINRQLLGADISTSSMSVKRRPGSNKQRKISASSPPAASDQVSSSESVVSNSSLRKKDSTGSRTEAGSVPGAGDGGANSGASRSLAKVSVESSGGSGGVAEMNGGSGAAGRGEGGFAQGVTSSAYSTAASMGGGGRRDAGRRARRVGTVNSQDVPTLTETLITDDVGAEALNSESVEIDSNRLTVLSDIDED</sequence>
<dbReference type="Proteomes" id="UP000245119">
    <property type="component" value="Linkage Group LG10"/>
</dbReference>
<feature type="compositionally biased region" description="Low complexity" evidence="4">
    <location>
        <begin position="695"/>
        <end position="709"/>
    </location>
</feature>
<feature type="repeat" description="ANK" evidence="3">
    <location>
        <begin position="281"/>
        <end position="313"/>
    </location>
</feature>
<dbReference type="Pfam" id="PF13637">
    <property type="entry name" value="Ank_4"/>
    <property type="match status" value="1"/>
</dbReference>
<dbReference type="SMART" id="SM00248">
    <property type="entry name" value="ANK"/>
    <property type="match status" value="4"/>
</dbReference>
<dbReference type="AlphaFoldDB" id="A0A2T7NQ79"/>
<dbReference type="InterPro" id="IPR036770">
    <property type="entry name" value="Ankyrin_rpt-contain_sf"/>
</dbReference>
<dbReference type="Gene3D" id="1.25.40.20">
    <property type="entry name" value="Ankyrin repeat-containing domain"/>
    <property type="match status" value="2"/>
</dbReference>
<gene>
    <name evidence="5" type="ORF">C0Q70_16574</name>
</gene>
<protein>
    <submittedName>
        <fullName evidence="5">Uncharacterized protein</fullName>
    </submittedName>
</protein>
<feature type="compositionally biased region" description="Basic residues" evidence="4">
    <location>
        <begin position="674"/>
        <end position="685"/>
    </location>
</feature>
<accession>A0A2T7NQ79</accession>
<dbReference type="PROSITE" id="PS50297">
    <property type="entry name" value="ANK_REP_REGION"/>
    <property type="match status" value="1"/>
</dbReference>
<evidence type="ECO:0000313" key="5">
    <source>
        <dbReference type="EMBL" id="PVD23306.1"/>
    </source>
</evidence>
<feature type="region of interest" description="Disordered" evidence="4">
    <location>
        <begin position="348"/>
        <end position="370"/>
    </location>
</feature>
<feature type="compositionally biased region" description="Polar residues" evidence="4">
    <location>
        <begin position="776"/>
        <end position="785"/>
    </location>
</feature>
<evidence type="ECO:0000256" key="1">
    <source>
        <dbReference type="ARBA" id="ARBA00022737"/>
    </source>
</evidence>
<keyword evidence="6" id="KW-1185">Reference proteome</keyword>